<dbReference type="Gene3D" id="4.10.1000.10">
    <property type="entry name" value="Zinc finger, CCCH-type"/>
    <property type="match status" value="1"/>
</dbReference>
<dbReference type="GeneID" id="7452931"/>
<feature type="compositionally biased region" description="Low complexity" evidence="7">
    <location>
        <begin position="101"/>
        <end position="113"/>
    </location>
</feature>
<feature type="compositionally biased region" description="Basic and acidic residues" evidence="7">
    <location>
        <begin position="79"/>
        <end position="90"/>
    </location>
</feature>
<dbReference type="InterPro" id="IPR000571">
    <property type="entry name" value="Znf_CCCH"/>
</dbReference>
<evidence type="ECO:0000313" key="10">
    <source>
        <dbReference type="Proteomes" id="UP000001449"/>
    </source>
</evidence>
<keyword evidence="4" id="KW-0378">Hydrolase</keyword>
<keyword evidence="2 6" id="KW-0479">Metal-binding</keyword>
<reference evidence="9 10" key="2">
    <citation type="journal article" date="2008" name="Nature">
        <title>The Phaeodactylum genome reveals the evolutionary history of diatom genomes.</title>
        <authorList>
            <person name="Bowler C."/>
            <person name="Allen A.E."/>
            <person name="Badger J.H."/>
            <person name="Grimwood J."/>
            <person name="Jabbari K."/>
            <person name="Kuo A."/>
            <person name="Maheswari U."/>
            <person name="Martens C."/>
            <person name="Maumus F."/>
            <person name="Otillar R.P."/>
            <person name="Rayko E."/>
            <person name="Salamov A."/>
            <person name="Vandepoele K."/>
            <person name="Beszteri B."/>
            <person name="Gruber A."/>
            <person name="Heijde M."/>
            <person name="Katinka M."/>
            <person name="Mock T."/>
            <person name="Valentin K."/>
            <person name="Verret F."/>
            <person name="Berges J.A."/>
            <person name="Brownlee C."/>
            <person name="Cadoret J.P."/>
            <person name="Chiovitti A."/>
            <person name="Choi C.J."/>
            <person name="Coesel S."/>
            <person name="De Martino A."/>
            <person name="Detter J.C."/>
            <person name="Durkin C."/>
            <person name="Falciatore A."/>
            <person name="Fournet J."/>
            <person name="Haruta M."/>
            <person name="Huysman M.J."/>
            <person name="Jenkins B.D."/>
            <person name="Jiroutova K."/>
            <person name="Jorgensen R.E."/>
            <person name="Joubert Y."/>
            <person name="Kaplan A."/>
            <person name="Kroger N."/>
            <person name="Kroth P.G."/>
            <person name="La Roche J."/>
            <person name="Lindquist E."/>
            <person name="Lommer M."/>
            <person name="Martin-Jezequel V."/>
            <person name="Lopez P.J."/>
            <person name="Lucas S."/>
            <person name="Mangogna M."/>
            <person name="McGinnis K."/>
            <person name="Medlin L.K."/>
            <person name="Montsant A."/>
            <person name="Oudot-Le Secq M.P."/>
            <person name="Napoli C."/>
            <person name="Obornik M."/>
            <person name="Parker M.S."/>
            <person name="Petit J.L."/>
            <person name="Porcel B.M."/>
            <person name="Poulsen N."/>
            <person name="Robison M."/>
            <person name="Rychlewski L."/>
            <person name="Rynearson T.A."/>
            <person name="Schmutz J."/>
            <person name="Shapiro H."/>
            <person name="Siaut M."/>
            <person name="Stanley M."/>
            <person name="Sussman M.R."/>
            <person name="Taylor A.R."/>
            <person name="Vardi A."/>
            <person name="von Dassow P."/>
            <person name="Vyverman W."/>
            <person name="Willis A."/>
            <person name="Wyrwicz L.S."/>
            <person name="Rokhsar D.S."/>
            <person name="Weissenbach J."/>
            <person name="Armbrust E.V."/>
            <person name="Green B.R."/>
            <person name="Van de Peer Y."/>
            <person name="Grigoriev I.V."/>
        </authorList>
    </citation>
    <scope>NUCLEOTIDE SEQUENCE [LARGE SCALE GENOMIC DNA]</scope>
    <source>
        <strain evidence="9 10">CCMP1335</strain>
    </source>
</reference>
<feature type="compositionally biased region" description="Low complexity" evidence="7">
    <location>
        <begin position="271"/>
        <end position="285"/>
    </location>
</feature>
<dbReference type="eggNOG" id="ENOG502SAPF">
    <property type="taxonomic scope" value="Eukaryota"/>
</dbReference>
<proteinExistence type="predicted"/>
<dbReference type="InterPro" id="IPR036855">
    <property type="entry name" value="Znf_CCCH_sf"/>
</dbReference>
<evidence type="ECO:0000256" key="1">
    <source>
        <dbReference type="ARBA" id="ARBA00022722"/>
    </source>
</evidence>
<dbReference type="SMART" id="SM00479">
    <property type="entry name" value="EXOIII"/>
    <property type="match status" value="1"/>
</dbReference>
<feature type="compositionally biased region" description="Polar residues" evidence="7">
    <location>
        <begin position="131"/>
        <end position="140"/>
    </location>
</feature>
<evidence type="ECO:0000256" key="3">
    <source>
        <dbReference type="ARBA" id="ARBA00022771"/>
    </source>
</evidence>
<name>B8BVX8_THAPS</name>
<dbReference type="InParanoid" id="B8BVX8"/>
<dbReference type="Proteomes" id="UP000001449">
    <property type="component" value="Chromosome 2"/>
</dbReference>
<keyword evidence="3 6" id="KW-0863">Zinc-finger</keyword>
<evidence type="ECO:0000256" key="5">
    <source>
        <dbReference type="ARBA" id="ARBA00022833"/>
    </source>
</evidence>
<dbReference type="SMART" id="SM00356">
    <property type="entry name" value="ZnF_C3H1"/>
    <property type="match status" value="1"/>
</dbReference>
<dbReference type="SUPFAM" id="SSF90229">
    <property type="entry name" value="CCCH zinc finger"/>
    <property type="match status" value="1"/>
</dbReference>
<feature type="region of interest" description="Disordered" evidence="7">
    <location>
        <begin position="367"/>
        <end position="415"/>
    </location>
</feature>
<dbReference type="InterPro" id="IPR012337">
    <property type="entry name" value="RNaseH-like_sf"/>
</dbReference>
<dbReference type="PaxDb" id="35128-Thaps2991"/>
<dbReference type="InterPro" id="IPR047021">
    <property type="entry name" value="REXO1/3/4-like"/>
</dbReference>
<dbReference type="GO" id="GO:0004527">
    <property type="term" value="F:exonuclease activity"/>
    <property type="evidence" value="ECO:0000318"/>
    <property type="project" value="GO_Central"/>
</dbReference>
<dbReference type="PANTHER" id="PTHR12801">
    <property type="entry name" value="RNA EXONUCLEASE REXO1 / RECO3 FAMILY MEMBER-RELATED"/>
    <property type="match status" value="1"/>
</dbReference>
<evidence type="ECO:0000256" key="2">
    <source>
        <dbReference type="ARBA" id="ARBA00022723"/>
    </source>
</evidence>
<dbReference type="Pfam" id="PF00642">
    <property type="entry name" value="zf-CCCH"/>
    <property type="match status" value="1"/>
</dbReference>
<dbReference type="STRING" id="35128.B8BVX8"/>
<evidence type="ECO:0000256" key="7">
    <source>
        <dbReference type="SAM" id="MobiDB-lite"/>
    </source>
</evidence>
<dbReference type="RefSeq" id="XP_002288092.1">
    <property type="nucleotide sequence ID" value="XM_002288056.1"/>
</dbReference>
<sequence>MTVWNGRNVNILGSSQPSVVDLQKSHPSSNFDEANKPSDVKSVDKSKDATANPVVAAPSSTAPSAPSAAPVPTKSVWNGRHEKIIVKSDATKPSTNPVPPTATTTTTASSTATIKSDASMKSFKKKKGDDTNNIVVSSTIPKDEPQSSRQGKEDEGTNSTAGSSTANTLDEDTTTTNTEENTVANTTVVVSTSPSNTSSVSTNNSSSSSSSEVAPPTLPSPPVASTKKTKEQQQQTKKSSPPADVSASAVVGGTNKPKSSSSEEHKKKNNHGGNNKSSSGNANKNGSGGVSSNHKEKKGGGKGNNYHGNNKGSNKQHKKGSNSENNNGGNGRRRANSDKVDNRQPCSFFAKGMCNRGDACTFKHDPSAVTAAPSSSGNNGKGKKNKNNSGAAKAAVPKKSITPHPAVPPLSRFGSGRVFDPLKARAIQLAKDAQDKEDRSFYASSYDKSIIVKASEEEKKEQVEADDTPFFSIDVECIATGYGSCARGINDGCGNERKSGNAPSSQYNDRSCRYPGRVAMVDSDGNVVVDVVIRPPQDGKGVVSYLTPLTGLTAEMCLGPDSKSLEEAVKALKAALPKNGVLVGQAVDHDIEWLGLTEGKDFERMVDISVIFRQRMPGILGQASDALRTAEETGELIGVKDADQSSDEYLGFATRYRSFSLRHVCLNLLSTDIQSGVHDPVIDAKYSLILFHKYRNSSVTKLRIVRDGLHRAPVTPGFATEKTPVIDGVCLSAAGYPYKRAARKVWRWYSGLKGKQQS</sequence>
<evidence type="ECO:0000256" key="6">
    <source>
        <dbReference type="PROSITE-ProRule" id="PRU00723"/>
    </source>
</evidence>
<keyword evidence="1" id="KW-0540">Nuclease</keyword>
<feature type="compositionally biased region" description="Low complexity" evidence="7">
    <location>
        <begin position="232"/>
        <end position="251"/>
    </location>
</feature>
<dbReference type="KEGG" id="tps:THAPSDRAFT_2991"/>
<feature type="region of interest" description="Disordered" evidence="7">
    <location>
        <begin position="1"/>
        <end position="345"/>
    </location>
</feature>
<feature type="compositionally biased region" description="Basic and acidic residues" evidence="7">
    <location>
        <begin position="33"/>
        <end position="48"/>
    </location>
</feature>
<dbReference type="SUPFAM" id="SSF53098">
    <property type="entry name" value="Ribonuclease H-like"/>
    <property type="match status" value="1"/>
</dbReference>
<feature type="compositionally biased region" description="Basic and acidic residues" evidence="7">
    <location>
        <begin position="141"/>
        <end position="155"/>
    </location>
</feature>
<feature type="compositionally biased region" description="Low complexity" evidence="7">
    <location>
        <begin position="53"/>
        <end position="73"/>
    </location>
</feature>
<keyword evidence="5 6" id="KW-0862">Zinc</keyword>
<dbReference type="EMBL" id="CM000639">
    <property type="protein sequence ID" value="EED95535.1"/>
    <property type="molecule type" value="Genomic_DNA"/>
</dbReference>
<evidence type="ECO:0000259" key="8">
    <source>
        <dbReference type="PROSITE" id="PS50103"/>
    </source>
</evidence>
<feature type="compositionally biased region" description="Low complexity" evidence="7">
    <location>
        <begin position="157"/>
        <end position="215"/>
    </location>
</feature>
<organism evidence="9 10">
    <name type="scientific">Thalassiosira pseudonana</name>
    <name type="common">Marine diatom</name>
    <name type="synonym">Cyclotella nana</name>
    <dbReference type="NCBI Taxonomy" id="35128"/>
    <lineage>
        <taxon>Eukaryota</taxon>
        <taxon>Sar</taxon>
        <taxon>Stramenopiles</taxon>
        <taxon>Ochrophyta</taxon>
        <taxon>Bacillariophyta</taxon>
        <taxon>Coscinodiscophyceae</taxon>
        <taxon>Thalassiosirophycidae</taxon>
        <taxon>Thalassiosirales</taxon>
        <taxon>Thalassiosiraceae</taxon>
        <taxon>Thalassiosira</taxon>
    </lineage>
</organism>
<feature type="zinc finger region" description="C3H1-type" evidence="6">
    <location>
        <begin position="341"/>
        <end position="367"/>
    </location>
</feature>
<keyword evidence="10" id="KW-1185">Reference proteome</keyword>
<dbReference type="AlphaFoldDB" id="B8BVX8"/>
<evidence type="ECO:0000313" key="9">
    <source>
        <dbReference type="EMBL" id="EED95535.1"/>
    </source>
</evidence>
<accession>B8BVX8</accession>
<dbReference type="InterPro" id="IPR013520">
    <property type="entry name" value="Ribonucl_H"/>
</dbReference>
<dbReference type="GO" id="GO:0003676">
    <property type="term" value="F:nucleic acid binding"/>
    <property type="evidence" value="ECO:0007669"/>
    <property type="project" value="InterPro"/>
</dbReference>
<dbReference type="HOGENOM" id="CLU_367842_0_0_1"/>
<gene>
    <name evidence="9" type="ORF">THAPSDRAFT_2991</name>
</gene>
<dbReference type="InterPro" id="IPR036397">
    <property type="entry name" value="RNaseH_sf"/>
</dbReference>
<dbReference type="GO" id="GO:0008270">
    <property type="term" value="F:zinc ion binding"/>
    <property type="evidence" value="ECO:0007669"/>
    <property type="project" value="UniProtKB-KW"/>
</dbReference>
<protein>
    <recommendedName>
        <fullName evidence="8">C3H1-type domain-containing protein</fullName>
    </recommendedName>
</protein>
<dbReference type="OMA" id="RRANSDK"/>
<dbReference type="Gene3D" id="3.30.420.10">
    <property type="entry name" value="Ribonuclease H-like superfamily/Ribonuclease H"/>
    <property type="match status" value="1"/>
</dbReference>
<dbReference type="GO" id="GO:0031125">
    <property type="term" value="P:rRNA 3'-end processing"/>
    <property type="evidence" value="ECO:0000318"/>
    <property type="project" value="GO_Central"/>
</dbReference>
<feature type="domain" description="C3H1-type" evidence="8">
    <location>
        <begin position="341"/>
        <end position="367"/>
    </location>
</feature>
<reference evidence="9 10" key="1">
    <citation type="journal article" date="2004" name="Science">
        <title>The genome of the diatom Thalassiosira pseudonana: ecology, evolution, and metabolism.</title>
        <authorList>
            <person name="Armbrust E.V."/>
            <person name="Berges J.A."/>
            <person name="Bowler C."/>
            <person name="Green B.R."/>
            <person name="Martinez D."/>
            <person name="Putnam N.H."/>
            <person name="Zhou S."/>
            <person name="Allen A.E."/>
            <person name="Apt K.E."/>
            <person name="Bechner M."/>
            <person name="Brzezinski M.A."/>
            <person name="Chaal B.K."/>
            <person name="Chiovitti A."/>
            <person name="Davis A.K."/>
            <person name="Demarest M.S."/>
            <person name="Detter J.C."/>
            <person name="Glavina T."/>
            <person name="Goodstein D."/>
            <person name="Hadi M.Z."/>
            <person name="Hellsten U."/>
            <person name="Hildebrand M."/>
            <person name="Jenkins B.D."/>
            <person name="Jurka J."/>
            <person name="Kapitonov V.V."/>
            <person name="Kroger N."/>
            <person name="Lau W.W."/>
            <person name="Lane T.W."/>
            <person name="Larimer F.W."/>
            <person name="Lippmeier J.C."/>
            <person name="Lucas S."/>
            <person name="Medina M."/>
            <person name="Montsant A."/>
            <person name="Obornik M."/>
            <person name="Parker M.S."/>
            <person name="Palenik B."/>
            <person name="Pazour G.J."/>
            <person name="Richardson P.M."/>
            <person name="Rynearson T.A."/>
            <person name="Saito M.A."/>
            <person name="Schwartz D.C."/>
            <person name="Thamatrakoln K."/>
            <person name="Valentin K."/>
            <person name="Vardi A."/>
            <person name="Wilkerson F.P."/>
            <person name="Rokhsar D.S."/>
        </authorList>
    </citation>
    <scope>NUCLEOTIDE SEQUENCE [LARGE SCALE GENOMIC DNA]</scope>
    <source>
        <strain evidence="9 10">CCMP1335</strain>
    </source>
</reference>
<dbReference type="GO" id="GO:0005634">
    <property type="term" value="C:nucleus"/>
    <property type="evidence" value="ECO:0000318"/>
    <property type="project" value="GO_Central"/>
</dbReference>
<feature type="compositionally biased region" description="Polar residues" evidence="7">
    <location>
        <begin position="1"/>
        <end position="18"/>
    </location>
</feature>
<dbReference type="PROSITE" id="PS50103">
    <property type="entry name" value="ZF_C3H1"/>
    <property type="match status" value="1"/>
</dbReference>
<dbReference type="PANTHER" id="PTHR12801:SF159">
    <property type="entry name" value="C3H1-TYPE DOMAIN-CONTAINING PROTEIN"/>
    <property type="match status" value="1"/>
</dbReference>
<feature type="compositionally biased region" description="Low complexity" evidence="7">
    <location>
        <begin position="304"/>
        <end position="313"/>
    </location>
</feature>
<evidence type="ECO:0000256" key="4">
    <source>
        <dbReference type="ARBA" id="ARBA00022801"/>
    </source>
</evidence>